<sequence length="69" mass="7519">MYSCLVAFGLRGLGTWGAVKALTADSDSMSKIDSQFGTKDFAMVLEFKFLENKLTHTKILAANMLVPTS</sequence>
<name>A0A3N0V6R4_9PROT</name>
<reference evidence="1 2" key="1">
    <citation type="submission" date="2018-10" db="EMBL/GenBank/DDBJ databases">
        <authorList>
            <person name="Chen W.-M."/>
        </authorList>
    </citation>
    <scope>NUCLEOTIDE SEQUENCE [LARGE SCALE GENOMIC DNA]</scope>
    <source>
        <strain evidence="1 2">H-5</strain>
    </source>
</reference>
<evidence type="ECO:0000313" key="2">
    <source>
        <dbReference type="Proteomes" id="UP000275137"/>
    </source>
</evidence>
<organism evidence="1 2">
    <name type="scientific">Pseudomethylobacillus aquaticus</name>
    <dbReference type="NCBI Taxonomy" id="2676064"/>
    <lineage>
        <taxon>Bacteria</taxon>
        <taxon>Pseudomonadati</taxon>
        <taxon>Pseudomonadota</taxon>
        <taxon>Betaproteobacteria</taxon>
        <taxon>Nitrosomonadales</taxon>
        <taxon>Methylophilaceae</taxon>
        <taxon>Pseudomethylobacillus</taxon>
    </lineage>
</organism>
<evidence type="ECO:0000313" key="1">
    <source>
        <dbReference type="EMBL" id="ROH88487.1"/>
    </source>
</evidence>
<dbReference type="EMBL" id="RJVP01000001">
    <property type="protein sequence ID" value="ROH88487.1"/>
    <property type="molecule type" value="Genomic_DNA"/>
</dbReference>
<dbReference type="Proteomes" id="UP000275137">
    <property type="component" value="Unassembled WGS sequence"/>
</dbReference>
<accession>A0A3N0V6R4</accession>
<comment type="caution">
    <text evidence="1">The sequence shown here is derived from an EMBL/GenBank/DDBJ whole genome shotgun (WGS) entry which is preliminary data.</text>
</comment>
<keyword evidence="2" id="KW-1185">Reference proteome</keyword>
<proteinExistence type="predicted"/>
<gene>
    <name evidence="1" type="ORF">ED236_03295</name>
</gene>
<dbReference type="AlphaFoldDB" id="A0A3N0V6R4"/>
<protein>
    <submittedName>
        <fullName evidence="1">Uncharacterized protein</fullName>
    </submittedName>
</protein>